<feature type="domain" description="DUF6705" evidence="2">
    <location>
        <begin position="1"/>
        <end position="191"/>
    </location>
</feature>
<name>A0A376DNX6_CHRCU</name>
<keyword evidence="1" id="KW-0732">Signal</keyword>
<evidence type="ECO:0000256" key="1">
    <source>
        <dbReference type="SAM" id="SignalP"/>
    </source>
</evidence>
<dbReference type="AlphaFoldDB" id="A0A376DNX6"/>
<dbReference type="OrthoDB" id="1273740at2"/>
<dbReference type="RefSeq" id="WP_123878614.1">
    <property type="nucleotide sequence ID" value="NZ_CP033920.1"/>
</dbReference>
<proteinExistence type="predicted"/>
<reference evidence="3 4" key="1">
    <citation type="submission" date="2018-06" db="EMBL/GenBank/DDBJ databases">
        <authorList>
            <consortium name="Pathogen Informatics"/>
            <person name="Doyle S."/>
        </authorList>
    </citation>
    <scope>NUCLEOTIDE SEQUENCE [LARGE SCALE GENOMIC DNA]</scope>
    <source>
        <strain evidence="3 4">NCTC13533</strain>
    </source>
</reference>
<feature type="signal peptide" evidence="1">
    <location>
        <begin position="1"/>
        <end position="18"/>
    </location>
</feature>
<evidence type="ECO:0000259" key="2">
    <source>
        <dbReference type="Pfam" id="PF20448"/>
    </source>
</evidence>
<dbReference type="Proteomes" id="UP000255224">
    <property type="component" value="Unassembled WGS sequence"/>
</dbReference>
<evidence type="ECO:0000313" key="4">
    <source>
        <dbReference type="Proteomes" id="UP000255224"/>
    </source>
</evidence>
<organism evidence="3 4">
    <name type="scientific">Chryseobacterium carnipullorum</name>
    <dbReference type="NCBI Taxonomy" id="1124835"/>
    <lineage>
        <taxon>Bacteria</taxon>
        <taxon>Pseudomonadati</taxon>
        <taxon>Bacteroidota</taxon>
        <taxon>Flavobacteriia</taxon>
        <taxon>Flavobacteriales</taxon>
        <taxon>Weeksellaceae</taxon>
        <taxon>Chryseobacterium group</taxon>
        <taxon>Chryseobacterium</taxon>
    </lineage>
</organism>
<dbReference type="Pfam" id="PF20448">
    <property type="entry name" value="DUF6705"/>
    <property type="match status" value="1"/>
</dbReference>
<gene>
    <name evidence="3" type="ORF">NCTC13533_00595</name>
</gene>
<protein>
    <recommendedName>
        <fullName evidence="2">DUF6705 domain-containing protein</fullName>
    </recommendedName>
</protein>
<accession>A0A376DNX6</accession>
<feature type="chain" id="PRO_5016780342" description="DUF6705 domain-containing protein" evidence="1">
    <location>
        <begin position="19"/>
        <end position="191"/>
    </location>
</feature>
<dbReference type="EMBL" id="UFVQ01000003">
    <property type="protein sequence ID" value="STC92898.1"/>
    <property type="molecule type" value="Genomic_DNA"/>
</dbReference>
<evidence type="ECO:0000313" key="3">
    <source>
        <dbReference type="EMBL" id="STC92898.1"/>
    </source>
</evidence>
<sequence>MKNLFLIIATMLSFLCKAQEYPLNTDPSEIPNNAYLKDTNNELDKYVGLWKGTWNGKTLYLQFNKVKTSSSIPGDTHPYYKDRILGARKVIASNGIIEIDKITNFNNTDPEFTGISGSLRNGNWKRLYFYPQNMCGKSAALDITNFSGNQMTLHFEYMPSIYKEDCVHNSYVDQNGDFPINFPRDIVLTKQ</sequence>
<dbReference type="InterPro" id="IPR046551">
    <property type="entry name" value="DUF6705"/>
</dbReference>